<proteinExistence type="predicted"/>
<protein>
    <recommendedName>
        <fullName evidence="1">T4 RNA ligase 1-like N-terminal domain-containing protein</fullName>
    </recommendedName>
</protein>
<evidence type="ECO:0000313" key="3">
    <source>
        <dbReference type="Proteomes" id="UP000664795"/>
    </source>
</evidence>
<organism evidence="2 3">
    <name type="scientific">Fibrella aquatilis</name>
    <dbReference type="NCBI Taxonomy" id="2817059"/>
    <lineage>
        <taxon>Bacteria</taxon>
        <taxon>Pseudomonadati</taxon>
        <taxon>Bacteroidota</taxon>
        <taxon>Cytophagia</taxon>
        <taxon>Cytophagales</taxon>
        <taxon>Spirosomataceae</taxon>
        <taxon>Fibrella</taxon>
    </lineage>
</organism>
<evidence type="ECO:0000313" key="2">
    <source>
        <dbReference type="EMBL" id="MBO0930136.1"/>
    </source>
</evidence>
<keyword evidence="3" id="KW-1185">Reference proteome</keyword>
<evidence type="ECO:0000259" key="1">
    <source>
        <dbReference type="Pfam" id="PF09511"/>
    </source>
</evidence>
<feature type="domain" description="T4 RNA ligase 1-like N-terminal" evidence="1">
    <location>
        <begin position="53"/>
        <end position="237"/>
    </location>
</feature>
<reference evidence="2 3" key="1">
    <citation type="submission" date="2021-03" db="EMBL/GenBank/DDBJ databases">
        <title>Fibrella sp. HMF5036 genome sequencing and assembly.</title>
        <authorList>
            <person name="Kang H."/>
            <person name="Kim H."/>
            <person name="Bae S."/>
            <person name="Joh K."/>
        </authorList>
    </citation>
    <scope>NUCLEOTIDE SEQUENCE [LARGE SCALE GENOMIC DNA]</scope>
    <source>
        <strain evidence="2 3">HMF5036</strain>
    </source>
</reference>
<sequence>MTSFINTLQPALRQHIANGYVMVRQHPTAELYILNYTAQAQYEGVWDEHTLACRGLILNGQGQVVARPFGKFFNLDEHGPEWTPPVTTDGPEPFVAYEKLDGSLGILYWHDGMPHIASRGSFMSEQAQRATHLLHTRYAHVLPRLDPTKTYLFEIIYPENRIVVDYGDREALVLLGVIDTATGADHADLPDIGFPLVRRFDGYTDLAAIRAVQLDNEEGFVIRFASGFRVKVKMAEYVRLHRILTQISSRNIWEYLATNQPFDAILERVPDEFYDWVKATVANFTAQYEAIEADCWFAFQVRESRKETALYFQTQRYPAVLFLMLDNRDYSSTIWKLLRPPYERPFMNKES</sequence>
<gene>
    <name evidence="2" type="ORF">J2I48_03980</name>
</gene>
<comment type="caution">
    <text evidence="2">The sequence shown here is derived from an EMBL/GenBank/DDBJ whole genome shotgun (WGS) entry which is preliminary data.</text>
</comment>
<dbReference type="InterPro" id="IPR019039">
    <property type="entry name" value="T4-Rnl1-like_N"/>
</dbReference>
<dbReference type="RefSeq" id="WP_207334096.1">
    <property type="nucleotide sequence ID" value="NZ_JAFMYU010000002.1"/>
</dbReference>
<accession>A0A939G1H2</accession>
<name>A0A939G1H2_9BACT</name>
<dbReference type="EMBL" id="JAFMYU010000002">
    <property type="protein sequence ID" value="MBO0930136.1"/>
    <property type="molecule type" value="Genomic_DNA"/>
</dbReference>
<dbReference type="AlphaFoldDB" id="A0A939G1H2"/>
<dbReference type="Proteomes" id="UP000664795">
    <property type="component" value="Unassembled WGS sequence"/>
</dbReference>
<dbReference type="Pfam" id="PF09511">
    <property type="entry name" value="RNA_lig_T4_1"/>
    <property type="match status" value="1"/>
</dbReference>